<evidence type="ECO:0000313" key="2">
    <source>
        <dbReference type="Proteomes" id="UP000252586"/>
    </source>
</evidence>
<organism evidence="1 2">
    <name type="scientific">Nocardia puris</name>
    <dbReference type="NCBI Taxonomy" id="208602"/>
    <lineage>
        <taxon>Bacteria</taxon>
        <taxon>Bacillati</taxon>
        <taxon>Actinomycetota</taxon>
        <taxon>Actinomycetes</taxon>
        <taxon>Mycobacteriales</taxon>
        <taxon>Nocardiaceae</taxon>
        <taxon>Nocardia</taxon>
    </lineage>
</organism>
<dbReference type="RefSeq" id="WP_157115841.1">
    <property type="nucleotide sequence ID" value="NZ_QNRE01000014.1"/>
</dbReference>
<dbReference type="AlphaFoldDB" id="A0A366D7T0"/>
<reference evidence="1 2" key="1">
    <citation type="submission" date="2018-06" db="EMBL/GenBank/DDBJ databases">
        <title>Genomic Encyclopedia of Type Strains, Phase IV (KMG-IV): sequencing the most valuable type-strain genomes for metagenomic binning, comparative biology and taxonomic classification.</title>
        <authorList>
            <person name="Goeker M."/>
        </authorList>
    </citation>
    <scope>NUCLEOTIDE SEQUENCE [LARGE SCALE GENOMIC DNA]</scope>
    <source>
        <strain evidence="1 2">DSM 44599</strain>
    </source>
</reference>
<keyword evidence="2" id="KW-1185">Reference proteome</keyword>
<protein>
    <submittedName>
        <fullName evidence="1">Uncharacterized protein</fullName>
    </submittedName>
</protein>
<accession>A0A366D7T0</accession>
<dbReference type="Proteomes" id="UP000252586">
    <property type="component" value="Unassembled WGS sequence"/>
</dbReference>
<sequence>MTGMHTAKRIAAGEIDAEVAARAMRRIKDYLMRHPAESASRAAADELSALGQDLGI</sequence>
<evidence type="ECO:0000313" key="1">
    <source>
        <dbReference type="EMBL" id="RBO85559.1"/>
    </source>
</evidence>
<name>A0A366D7T0_9NOCA</name>
<gene>
    <name evidence="1" type="ORF">DFR74_114100</name>
</gene>
<comment type="caution">
    <text evidence="1">The sequence shown here is derived from an EMBL/GenBank/DDBJ whole genome shotgun (WGS) entry which is preliminary data.</text>
</comment>
<proteinExistence type="predicted"/>
<dbReference type="EMBL" id="QNRE01000014">
    <property type="protein sequence ID" value="RBO85559.1"/>
    <property type="molecule type" value="Genomic_DNA"/>
</dbReference>